<dbReference type="GO" id="GO:0046872">
    <property type="term" value="F:metal ion binding"/>
    <property type="evidence" value="ECO:0007669"/>
    <property type="project" value="UniProtKB-KW"/>
</dbReference>
<dbReference type="InterPro" id="IPR006084">
    <property type="entry name" value="XPG/Rad2"/>
</dbReference>
<dbReference type="SMART" id="SM00484">
    <property type="entry name" value="XPGI"/>
    <property type="match status" value="1"/>
</dbReference>
<dbReference type="SMART" id="SM00279">
    <property type="entry name" value="HhH2"/>
    <property type="match status" value="1"/>
</dbReference>
<feature type="domain" description="XPG N-terminal" evidence="8">
    <location>
        <begin position="1"/>
        <end position="98"/>
    </location>
</feature>
<sequence>MGVRGLTKLLKRYAPSSVKTVSASQFANRTIAIDASCHLNRFMYGDGGDPNRHIQGFYLLARFCELNAIHPIFVFDGPRRLAAKQLEQAKRAQARKKVERSLRAEQKLSNRLKSLDTAVFDELALAEQMRKRTTAKIRALENRAKYTRPVLEHLTAEEELMEALMGGVDNAQHRLMELQTINDAMVSSLERRSIRITYRLRRQCKKFLDALGYISLICEDHEAEAMCAQLAWQGITSATVSDDMDTIVFGDAPILRYFFVPNRTILKIDPVVARQELGLSRESFIDLCILCGTDFSGTIRFLGPITALGLIQKHGSIENVLQHLPKRCEPQETFDYHLARRTFTHLPELPLLNETMPQDTETIQGLLAQYEINPAQAEEKAQAFVFQQNPDTNGFGSNPFPTSTTHFL</sequence>
<name>A0A1X2H2R3_SYNRA</name>
<organism evidence="9 10">
    <name type="scientific">Syncephalastrum racemosum</name>
    <name type="common">Filamentous fungus</name>
    <dbReference type="NCBI Taxonomy" id="13706"/>
    <lineage>
        <taxon>Eukaryota</taxon>
        <taxon>Fungi</taxon>
        <taxon>Fungi incertae sedis</taxon>
        <taxon>Mucoromycota</taxon>
        <taxon>Mucoromycotina</taxon>
        <taxon>Mucoromycetes</taxon>
        <taxon>Mucorales</taxon>
        <taxon>Syncephalastraceae</taxon>
        <taxon>Syncephalastrum</taxon>
    </lineage>
</organism>
<dbReference type="InterPro" id="IPR036279">
    <property type="entry name" value="5-3_exonuclease_C_sf"/>
</dbReference>
<dbReference type="GO" id="GO:0003677">
    <property type="term" value="F:DNA binding"/>
    <property type="evidence" value="ECO:0007669"/>
    <property type="project" value="InterPro"/>
</dbReference>
<proteinExistence type="predicted"/>
<evidence type="ECO:0000259" key="8">
    <source>
        <dbReference type="SMART" id="SM00485"/>
    </source>
</evidence>
<comment type="cofactor">
    <cofactor evidence="1">
        <name>Mg(2+)</name>
        <dbReference type="ChEBI" id="CHEBI:18420"/>
    </cofactor>
</comment>
<feature type="domain" description="XPG-I" evidence="7">
    <location>
        <begin position="209"/>
        <end position="279"/>
    </location>
</feature>
<dbReference type="InterPro" id="IPR008918">
    <property type="entry name" value="HhH2"/>
</dbReference>
<dbReference type="GO" id="GO:0006281">
    <property type="term" value="P:DNA repair"/>
    <property type="evidence" value="ECO:0007669"/>
    <property type="project" value="UniProtKB-ARBA"/>
</dbReference>
<dbReference type="PANTHER" id="PTHR11081:SF9">
    <property type="entry name" value="FLAP ENDONUCLEASE 1"/>
    <property type="match status" value="1"/>
</dbReference>
<evidence type="ECO:0000256" key="2">
    <source>
        <dbReference type="ARBA" id="ARBA00022722"/>
    </source>
</evidence>
<evidence type="ECO:0000256" key="3">
    <source>
        <dbReference type="ARBA" id="ARBA00022723"/>
    </source>
</evidence>
<keyword evidence="2" id="KW-0540">Nuclease</keyword>
<dbReference type="Pfam" id="PF00752">
    <property type="entry name" value="XPG_N"/>
    <property type="match status" value="1"/>
</dbReference>
<reference evidence="9 10" key="1">
    <citation type="submission" date="2016-07" db="EMBL/GenBank/DDBJ databases">
        <title>Pervasive Adenine N6-methylation of Active Genes in Fungi.</title>
        <authorList>
            <consortium name="DOE Joint Genome Institute"/>
            <person name="Mondo S.J."/>
            <person name="Dannebaum R.O."/>
            <person name="Kuo R.C."/>
            <person name="Labutti K."/>
            <person name="Haridas S."/>
            <person name="Kuo A."/>
            <person name="Salamov A."/>
            <person name="Ahrendt S.R."/>
            <person name="Lipzen A."/>
            <person name="Sullivan W."/>
            <person name="Andreopoulos W.B."/>
            <person name="Clum A."/>
            <person name="Lindquist E."/>
            <person name="Daum C."/>
            <person name="Ramamoorthy G.K."/>
            <person name="Gryganskyi A."/>
            <person name="Culley D."/>
            <person name="Magnuson J.K."/>
            <person name="James T.Y."/>
            <person name="O'Malley M.A."/>
            <person name="Stajich J.E."/>
            <person name="Spatafora J.W."/>
            <person name="Visel A."/>
            <person name="Grigoriev I.V."/>
        </authorList>
    </citation>
    <scope>NUCLEOTIDE SEQUENCE [LARGE SCALE GENOMIC DNA]</scope>
    <source>
        <strain evidence="9 10">NRRL 2496</strain>
    </source>
</reference>
<keyword evidence="4" id="KW-0255">Endonuclease</keyword>
<dbReference type="SUPFAM" id="SSF47807">
    <property type="entry name" value="5' to 3' exonuclease, C-terminal subdomain"/>
    <property type="match status" value="1"/>
</dbReference>
<dbReference type="PRINTS" id="PR00853">
    <property type="entry name" value="XPGRADSUPER"/>
</dbReference>
<dbReference type="AlphaFoldDB" id="A0A1X2H2R3"/>
<dbReference type="InParanoid" id="A0A1X2H2R3"/>
<evidence type="ECO:0000256" key="6">
    <source>
        <dbReference type="ARBA" id="ARBA00022842"/>
    </source>
</evidence>
<dbReference type="PANTHER" id="PTHR11081">
    <property type="entry name" value="FLAP ENDONUCLEASE FAMILY MEMBER"/>
    <property type="match status" value="1"/>
</dbReference>
<protein>
    <submittedName>
        <fullName evidence="9">PIN domain-like protein</fullName>
    </submittedName>
</protein>
<evidence type="ECO:0000256" key="4">
    <source>
        <dbReference type="ARBA" id="ARBA00022759"/>
    </source>
</evidence>
<dbReference type="Gene3D" id="3.40.50.1010">
    <property type="entry name" value="5'-nuclease"/>
    <property type="match status" value="1"/>
</dbReference>
<keyword evidence="3" id="KW-0479">Metal-binding</keyword>
<evidence type="ECO:0000256" key="5">
    <source>
        <dbReference type="ARBA" id="ARBA00022801"/>
    </source>
</evidence>
<dbReference type="InterPro" id="IPR029060">
    <property type="entry name" value="PIN-like_dom_sf"/>
</dbReference>
<dbReference type="EMBL" id="MCGN01000010">
    <property type="protein sequence ID" value="ORY92084.1"/>
    <property type="molecule type" value="Genomic_DNA"/>
</dbReference>
<evidence type="ECO:0000313" key="9">
    <source>
        <dbReference type="EMBL" id="ORY92084.1"/>
    </source>
</evidence>
<gene>
    <name evidence="9" type="ORF">BCR43DRAFT_527372</name>
</gene>
<dbReference type="SUPFAM" id="SSF88723">
    <property type="entry name" value="PIN domain-like"/>
    <property type="match status" value="1"/>
</dbReference>
<dbReference type="Gene3D" id="1.10.150.20">
    <property type="entry name" value="5' to 3' exonuclease, C-terminal subdomain"/>
    <property type="match status" value="1"/>
</dbReference>
<dbReference type="Proteomes" id="UP000242180">
    <property type="component" value="Unassembled WGS sequence"/>
</dbReference>
<dbReference type="InterPro" id="IPR006086">
    <property type="entry name" value="XPG-I_dom"/>
</dbReference>
<keyword evidence="10" id="KW-1185">Reference proteome</keyword>
<dbReference type="Pfam" id="PF00867">
    <property type="entry name" value="XPG_I"/>
    <property type="match status" value="1"/>
</dbReference>
<evidence type="ECO:0000256" key="1">
    <source>
        <dbReference type="ARBA" id="ARBA00001946"/>
    </source>
</evidence>
<comment type="caution">
    <text evidence="9">The sequence shown here is derived from an EMBL/GenBank/DDBJ whole genome shotgun (WGS) entry which is preliminary data.</text>
</comment>
<accession>A0A1X2H2R3</accession>
<dbReference type="SMART" id="SM00485">
    <property type="entry name" value="XPGN"/>
    <property type="match status" value="1"/>
</dbReference>
<dbReference type="OMA" id="CLMCGTD"/>
<dbReference type="InterPro" id="IPR006085">
    <property type="entry name" value="XPG_DNA_repair_N"/>
</dbReference>
<dbReference type="OrthoDB" id="31113at2759"/>
<dbReference type="GO" id="GO:0017108">
    <property type="term" value="F:5'-flap endonuclease activity"/>
    <property type="evidence" value="ECO:0007669"/>
    <property type="project" value="TreeGrafter"/>
</dbReference>
<keyword evidence="5" id="KW-0378">Hydrolase</keyword>
<keyword evidence="6" id="KW-0460">Magnesium</keyword>
<dbReference type="STRING" id="13706.A0A1X2H2R3"/>
<evidence type="ECO:0000259" key="7">
    <source>
        <dbReference type="SMART" id="SM00484"/>
    </source>
</evidence>
<evidence type="ECO:0000313" key="10">
    <source>
        <dbReference type="Proteomes" id="UP000242180"/>
    </source>
</evidence>